<dbReference type="OrthoDB" id="3240613at2"/>
<dbReference type="EMBL" id="NEWD01000031">
    <property type="protein sequence ID" value="OXM99727.1"/>
    <property type="molecule type" value="Genomic_DNA"/>
</dbReference>
<feature type="chain" id="PRO_5012308202" evidence="3">
    <location>
        <begin position="41"/>
        <end position="1178"/>
    </location>
</feature>
<proteinExistence type="inferred from homology"/>
<organism evidence="5 6">
    <name type="scientific">Bifidobacterium vansinderenii</name>
    <dbReference type="NCBI Taxonomy" id="1984871"/>
    <lineage>
        <taxon>Bacteria</taxon>
        <taxon>Bacillati</taxon>
        <taxon>Actinomycetota</taxon>
        <taxon>Actinomycetes</taxon>
        <taxon>Bifidobacteriales</taxon>
        <taxon>Bifidobacteriaceae</taxon>
        <taxon>Bifidobacterium</taxon>
    </lineage>
</organism>
<accession>A0A229VVS4</accession>
<keyword evidence="6" id="KW-1185">Reference proteome</keyword>
<dbReference type="AlphaFoldDB" id="A0A229VVS4"/>
<evidence type="ECO:0000313" key="6">
    <source>
        <dbReference type="Proteomes" id="UP000215433"/>
    </source>
</evidence>
<dbReference type="PANTHER" id="PTHR10963:SF55">
    <property type="entry name" value="GLYCOSIDE HYDROLASE FAMILY 16 PROTEIN"/>
    <property type="match status" value="1"/>
</dbReference>
<dbReference type="InterPro" id="IPR013320">
    <property type="entry name" value="ConA-like_dom_sf"/>
</dbReference>
<dbReference type="GO" id="GO:0005975">
    <property type="term" value="P:carbohydrate metabolic process"/>
    <property type="evidence" value="ECO:0007669"/>
    <property type="project" value="InterPro"/>
</dbReference>
<dbReference type="InterPro" id="IPR013207">
    <property type="entry name" value="LGFP"/>
</dbReference>
<feature type="region of interest" description="Disordered" evidence="2">
    <location>
        <begin position="1114"/>
        <end position="1133"/>
    </location>
</feature>
<keyword evidence="3" id="KW-0732">Signal</keyword>
<dbReference type="Pfam" id="PF08310">
    <property type="entry name" value="LGFP"/>
    <property type="match status" value="7"/>
</dbReference>
<protein>
    <submittedName>
        <fullName evidence="5">LGFP repeat</fullName>
    </submittedName>
</protein>
<dbReference type="InterPro" id="IPR050546">
    <property type="entry name" value="Glycosyl_Hydrlase_16"/>
</dbReference>
<dbReference type="PANTHER" id="PTHR10963">
    <property type="entry name" value="GLYCOSYL HYDROLASE-RELATED"/>
    <property type="match status" value="1"/>
</dbReference>
<dbReference type="SUPFAM" id="SSF49899">
    <property type="entry name" value="Concanavalin A-like lectins/glucanases"/>
    <property type="match status" value="1"/>
</dbReference>
<dbReference type="PROSITE" id="PS51762">
    <property type="entry name" value="GH16_2"/>
    <property type="match status" value="1"/>
</dbReference>
<dbReference type="RefSeq" id="WP_093961161.1">
    <property type="nucleotide sequence ID" value="NZ_NEWD01000031.1"/>
</dbReference>
<evidence type="ECO:0000256" key="3">
    <source>
        <dbReference type="SAM" id="SignalP"/>
    </source>
</evidence>
<feature type="signal peptide" evidence="3">
    <location>
        <begin position="1"/>
        <end position="40"/>
    </location>
</feature>
<evidence type="ECO:0000259" key="4">
    <source>
        <dbReference type="PROSITE" id="PS51762"/>
    </source>
</evidence>
<evidence type="ECO:0000256" key="1">
    <source>
        <dbReference type="ARBA" id="ARBA00006865"/>
    </source>
</evidence>
<sequence>MHVKVRAKTAVEYCQRLIFAILATCAMVLGVTIAPPMALAANATTTTPKGPTFRDDIGAVYIPADQGVRYHIYQYEKNPNADGSEGSPALNRTEVTWPDSGFDYAKPGTYTADQGLAADKLVVVTAVSAGSATVLDGTTQWAHLLPDASKQLTFNDESTTITVPDITGVDFYVGGAKTNPGEVAAQSSAKTTVTAVTSADVTDAPNIEVLNQEHTFPTVVTPKGPKFDDNAGTVYIPSDQGVRYYINIGDKLIVKEGLPYSKPGTYTTADGIESGKEIVVTAKSAGSTTILTGTTEWKHTFAIVAAAPSFDDEKATVTIPETQGVSYYIDNATEPATAGVHNGKAGVKMTVTAKSEDGTTLNTWSHTFPSVVTPKGPKFDDNAGTVYIPSDQGVRYYIVIDGKTITKEGYEFSKPGTYTTADGIVAGKEITVTAKSAGSSTVLTGTTEWKHTLAARPDSSIANGDEFNDASPLVNKNWKILNQNVPTNKNTNVVYRTDGVQVKDGVLNIITERHCLADGETPSAANAQAEPCGNGKRTVYTSGRIESGFDYKAPFVMEVRAKMADPNNGNTFKGMHFSAWIRNNQKYCGKDVASSDIAELDTMEVYSDQAATTNTSHVSCVAGPNGEDWTSRDTHVMGAKLVGEWHTYKMVWDGKAIEYFFDGKAVPLNGTNGETKTTAATLNMSEEKFRRVLNDYPWQIIVNNNVFGKSDWKAGPDDSKRFDPIVNQVDYVRINPIADANPNAPRGAIAGYWQSNRWLGDPTGAEISVKGGASQTFQNGTVFWSSRTGETHAVKGAILSAYGAQKWEQGRLGFPTSDERSLNGGASQSFENGQIHWSGGTGAHATFGAIQGYWSGAGWENGWLGYPTGDELAVKGGASQTFQGGTLFWSGSTGTHALKGAILNAYAAQRYEQGKLGFPTSDERSLNGGASQSFQNGQVHWSGSTGAHATFGAIQGYWSDRGWENGWLGYPTGDELSVRGGASQSFQGGTVFWQNGGGTHGVKGAIRDKYSDFGWEQGKLGFPISEENTGLKDGGASQVFEHGQIHWSGGTGAHATFGAIQDHWASTGWENGWLGYPTSDEINDSAKAGEVYQNFQGGQVHWGSSVGAYTSSWGGGSSGGGSSNGGSGSDTGGVTGPIVHRGAFCSPEGALGISDGKDRNVLVCKIAKDNRLRWQNLK</sequence>
<comment type="caution">
    <text evidence="5">The sequence shown here is derived from an EMBL/GenBank/DDBJ whole genome shotgun (WGS) entry which is preliminary data.</text>
</comment>
<evidence type="ECO:0000313" key="5">
    <source>
        <dbReference type="EMBL" id="OXM99727.1"/>
    </source>
</evidence>
<comment type="similarity">
    <text evidence="1">Belongs to the glycosyl hydrolase 16 family.</text>
</comment>
<dbReference type="Pfam" id="PF00722">
    <property type="entry name" value="Glyco_hydro_16"/>
    <property type="match status" value="1"/>
</dbReference>
<dbReference type="Proteomes" id="UP000215433">
    <property type="component" value="Unassembled WGS sequence"/>
</dbReference>
<evidence type="ECO:0000256" key="2">
    <source>
        <dbReference type="SAM" id="MobiDB-lite"/>
    </source>
</evidence>
<dbReference type="InterPro" id="IPR000757">
    <property type="entry name" value="Beta-glucanase-like"/>
</dbReference>
<name>A0A229VVS4_9BIFI</name>
<reference evidence="5 6" key="1">
    <citation type="submission" date="2017-05" db="EMBL/GenBank/DDBJ databases">
        <title>Bifidobacterium vansinderenii sp. nov.</title>
        <authorList>
            <person name="Lugli G.A."/>
            <person name="Duranti S."/>
            <person name="Mangifesta M."/>
        </authorList>
    </citation>
    <scope>NUCLEOTIDE SEQUENCE [LARGE SCALE GENOMIC DNA]</scope>
    <source>
        <strain evidence="5 6">Tam10B</strain>
    </source>
</reference>
<dbReference type="Gene3D" id="2.60.120.200">
    <property type="match status" value="1"/>
</dbReference>
<dbReference type="GO" id="GO:0004553">
    <property type="term" value="F:hydrolase activity, hydrolyzing O-glycosyl compounds"/>
    <property type="evidence" value="ECO:0007669"/>
    <property type="project" value="InterPro"/>
</dbReference>
<feature type="domain" description="GH16" evidence="4">
    <location>
        <begin position="451"/>
        <end position="740"/>
    </location>
</feature>
<gene>
    <name evidence="5" type="ORF">Tam10B_2045</name>
</gene>